<dbReference type="GO" id="GO:0000463">
    <property type="term" value="P:maturation of LSU-rRNA from tricistronic rRNA transcript (SSU-rRNA, 5.8S rRNA, LSU-rRNA)"/>
    <property type="evidence" value="ECO:0007669"/>
    <property type="project" value="TreeGrafter"/>
</dbReference>
<evidence type="ECO:0000259" key="5">
    <source>
        <dbReference type="Pfam" id="PF08079"/>
    </source>
</evidence>
<evidence type="ECO:0000256" key="3">
    <source>
        <dbReference type="ARBA" id="ARBA00023274"/>
    </source>
</evidence>
<comment type="similarity">
    <text evidence="1">Belongs to the universal ribosomal protein uL30 family.</text>
</comment>
<dbReference type="GO" id="GO:0022625">
    <property type="term" value="C:cytosolic large ribosomal subunit"/>
    <property type="evidence" value="ECO:0007669"/>
    <property type="project" value="TreeGrafter"/>
</dbReference>
<evidence type="ECO:0000256" key="1">
    <source>
        <dbReference type="ARBA" id="ARBA00007594"/>
    </source>
</evidence>
<gene>
    <name evidence="6" type="primary">RPL7_2</name>
    <name evidence="6" type="ORF">EC973_005241</name>
</gene>
<accession>A0A8H7BZM8</accession>
<dbReference type="NCBIfam" id="TIGR01310">
    <property type="entry name" value="uL30_euk"/>
    <property type="match status" value="1"/>
</dbReference>
<dbReference type="Pfam" id="PF08079">
    <property type="entry name" value="Ribosomal_L30_N"/>
    <property type="match status" value="1"/>
</dbReference>
<feature type="domain" description="Large ribosomal subunit protein uL30 N-terminal eukaryotes" evidence="5">
    <location>
        <begin position="13"/>
        <end position="77"/>
    </location>
</feature>
<dbReference type="FunFam" id="3.30.1390.20:FF:000004">
    <property type="entry name" value="60S ribosomal protein L7"/>
    <property type="match status" value="1"/>
</dbReference>
<keyword evidence="3" id="KW-0687">Ribonucleoprotein</keyword>
<feature type="domain" description="Large ribosomal subunit protein uL30-like ferredoxin-like fold" evidence="4">
    <location>
        <begin position="87"/>
        <end position="137"/>
    </location>
</feature>
<dbReference type="InterPro" id="IPR035808">
    <property type="entry name" value="Ribosomal_uL30_euk_arc"/>
</dbReference>
<comment type="caution">
    <text evidence="6">The sequence shown here is derived from an EMBL/GenBank/DDBJ whole genome shotgun (WGS) entry which is preliminary data.</text>
</comment>
<dbReference type="Pfam" id="PF00327">
    <property type="entry name" value="Ribosomal_L30"/>
    <property type="match status" value="1"/>
</dbReference>
<dbReference type="SUPFAM" id="SSF55129">
    <property type="entry name" value="Ribosomal protein L30p/L7e"/>
    <property type="match status" value="1"/>
</dbReference>
<dbReference type="InterPro" id="IPR036919">
    <property type="entry name" value="Ribo_uL30_ferredoxin-like_sf"/>
</dbReference>
<keyword evidence="7" id="KW-1185">Reference proteome</keyword>
<organism evidence="6 7">
    <name type="scientific">Apophysomyces ossiformis</name>
    <dbReference type="NCBI Taxonomy" id="679940"/>
    <lineage>
        <taxon>Eukaryota</taxon>
        <taxon>Fungi</taxon>
        <taxon>Fungi incertae sedis</taxon>
        <taxon>Mucoromycota</taxon>
        <taxon>Mucoromycotina</taxon>
        <taxon>Mucoromycetes</taxon>
        <taxon>Mucorales</taxon>
        <taxon>Mucorineae</taxon>
        <taxon>Mucoraceae</taxon>
        <taxon>Apophysomyces</taxon>
    </lineage>
</organism>
<protein>
    <submittedName>
        <fullName evidence="6">60S ribosomal protein L7</fullName>
    </submittedName>
</protein>
<sequence length="247" mass="28868">MADNQTVANPTYVPEVLLKKRKINERNAIENARKRAEMRKAKKKSLKTAFKRADEFVHKHRKIQAEEVRIRRQSRKPLNVPEQPKLLFVLRKSGDKDLHPTVKRTLKKLRLAKVHQGVFVKLDEKAAEQLKLIEPYVTYGEPTLKSVQDLVIKRGYAKVKGKRMPISDNMMVEEALGKYNVICVEDIIHEIVSVGEHFEAVNQFLWPFRLNDPVKGWRMKKMEKYQEPGKEAKPMEDDINKMIETMN</sequence>
<dbReference type="PANTHER" id="PTHR11524:SF16">
    <property type="entry name" value="LARGE RIBOSOMAL SUBUNIT PROTEIN UL30"/>
    <property type="match status" value="1"/>
</dbReference>
<evidence type="ECO:0000313" key="6">
    <source>
        <dbReference type="EMBL" id="KAF7732345.1"/>
    </source>
</evidence>
<dbReference type="OrthoDB" id="28644at2759"/>
<dbReference type="Proteomes" id="UP000605846">
    <property type="component" value="Unassembled WGS sequence"/>
</dbReference>
<dbReference type="CDD" id="cd01657">
    <property type="entry name" value="Ribosomal_L7_archeal_euk"/>
    <property type="match status" value="1"/>
</dbReference>
<dbReference type="GO" id="GO:0003723">
    <property type="term" value="F:RNA binding"/>
    <property type="evidence" value="ECO:0007669"/>
    <property type="project" value="InterPro"/>
</dbReference>
<evidence type="ECO:0000259" key="4">
    <source>
        <dbReference type="Pfam" id="PF00327"/>
    </source>
</evidence>
<keyword evidence="2 6" id="KW-0689">Ribosomal protein</keyword>
<dbReference type="InterPro" id="IPR005998">
    <property type="entry name" value="Ribosomal_uL30_euk"/>
</dbReference>
<dbReference type="AlphaFoldDB" id="A0A8H7BZM8"/>
<dbReference type="Gene3D" id="3.30.1390.20">
    <property type="entry name" value="Ribosomal protein L30, ferredoxin-like fold domain"/>
    <property type="match status" value="1"/>
</dbReference>
<evidence type="ECO:0000313" key="7">
    <source>
        <dbReference type="Proteomes" id="UP000605846"/>
    </source>
</evidence>
<proteinExistence type="inferred from homology"/>
<dbReference type="PANTHER" id="PTHR11524">
    <property type="entry name" value="60S RIBOSOMAL PROTEIN L7"/>
    <property type="match status" value="1"/>
</dbReference>
<dbReference type="InterPro" id="IPR039699">
    <property type="entry name" value="Ribosomal_uL30"/>
</dbReference>
<evidence type="ECO:0000256" key="2">
    <source>
        <dbReference type="ARBA" id="ARBA00022980"/>
    </source>
</evidence>
<dbReference type="EMBL" id="JABAYA010000003">
    <property type="protein sequence ID" value="KAF7732345.1"/>
    <property type="molecule type" value="Genomic_DNA"/>
</dbReference>
<name>A0A8H7BZM8_9FUNG</name>
<dbReference type="InterPro" id="IPR016082">
    <property type="entry name" value="Ribosomal_uL30_ferredoxin-like"/>
</dbReference>
<dbReference type="GO" id="GO:0003735">
    <property type="term" value="F:structural constituent of ribosome"/>
    <property type="evidence" value="ECO:0007669"/>
    <property type="project" value="TreeGrafter"/>
</dbReference>
<dbReference type="InterPro" id="IPR012988">
    <property type="entry name" value="Ribosomal_uL30_N_euk"/>
</dbReference>
<reference evidence="6" key="1">
    <citation type="submission" date="2020-01" db="EMBL/GenBank/DDBJ databases">
        <title>Genome Sequencing of Three Apophysomyces-Like Fungal Strains Confirms a Novel Fungal Genus in the Mucoromycota with divergent Burkholderia-like Endosymbiotic Bacteria.</title>
        <authorList>
            <person name="Stajich J.E."/>
            <person name="Macias A.M."/>
            <person name="Carter-House D."/>
            <person name="Lovett B."/>
            <person name="Kasson L.R."/>
            <person name="Berry K."/>
            <person name="Grigoriev I."/>
            <person name="Chang Y."/>
            <person name="Spatafora J."/>
            <person name="Kasson M.T."/>
        </authorList>
    </citation>
    <scope>NUCLEOTIDE SEQUENCE</scope>
    <source>
        <strain evidence="6">NRRL A-21654</strain>
    </source>
</reference>